<keyword evidence="3" id="KW-1185">Reference proteome</keyword>
<accession>A0AAJ7BHN4</accession>
<name>A0AAJ7BHN4_CEPCN</name>
<feature type="signal peptide" evidence="2">
    <location>
        <begin position="1"/>
        <end position="24"/>
    </location>
</feature>
<evidence type="ECO:0000256" key="1">
    <source>
        <dbReference type="SAM" id="Phobius"/>
    </source>
</evidence>
<dbReference type="KEGG" id="ccin:107263509"/>
<evidence type="ECO:0000313" key="4">
    <source>
        <dbReference type="RefSeq" id="XP_015586293.1"/>
    </source>
</evidence>
<feature type="transmembrane region" description="Helical" evidence="1">
    <location>
        <begin position="113"/>
        <end position="137"/>
    </location>
</feature>
<protein>
    <submittedName>
        <fullName evidence="4">Uncharacterized protein LOC107263509 isoform X1</fullName>
    </submittedName>
</protein>
<keyword evidence="1" id="KW-1133">Transmembrane helix</keyword>
<keyword evidence="2" id="KW-0732">Signal</keyword>
<reference evidence="4" key="1">
    <citation type="submission" date="2025-08" db="UniProtKB">
        <authorList>
            <consortium name="RefSeq"/>
        </authorList>
    </citation>
    <scope>IDENTIFICATION</scope>
</reference>
<dbReference type="AlphaFoldDB" id="A0AAJ7BHN4"/>
<keyword evidence="1" id="KW-0812">Transmembrane</keyword>
<gene>
    <name evidence="4" type="primary">LOC107263509</name>
</gene>
<proteinExistence type="predicted"/>
<dbReference type="GeneID" id="107263509"/>
<organism evidence="3 4">
    <name type="scientific">Cephus cinctus</name>
    <name type="common">Wheat stem sawfly</name>
    <dbReference type="NCBI Taxonomy" id="211228"/>
    <lineage>
        <taxon>Eukaryota</taxon>
        <taxon>Metazoa</taxon>
        <taxon>Ecdysozoa</taxon>
        <taxon>Arthropoda</taxon>
        <taxon>Hexapoda</taxon>
        <taxon>Insecta</taxon>
        <taxon>Pterygota</taxon>
        <taxon>Neoptera</taxon>
        <taxon>Endopterygota</taxon>
        <taxon>Hymenoptera</taxon>
        <taxon>Cephoidea</taxon>
        <taxon>Cephidae</taxon>
        <taxon>Cephus</taxon>
    </lineage>
</organism>
<evidence type="ECO:0000256" key="2">
    <source>
        <dbReference type="SAM" id="SignalP"/>
    </source>
</evidence>
<keyword evidence="1" id="KW-0472">Membrane</keyword>
<feature type="chain" id="PRO_5042496183" evidence="2">
    <location>
        <begin position="25"/>
        <end position="212"/>
    </location>
</feature>
<sequence length="212" mass="23524">MIGIRFLPVLIFDLIMIQDHFVTTLPAREQDDTGYRVPRSNEPLENSKPVDQISAEVADDRNNDGVLCIIEFDSEFKVNAEVGDVSKDSEYVDTTESSAEDAEVQTTLDPWSVVWYIGSFGGLVTFFLVVSCSEWCCRRGTSRTLSPGRHTEPMMGTCTSATTTAGVSDTPPPPYHLFAPPAYDSIDYSEVADKHHIEKLNVFVISVPNRNP</sequence>
<evidence type="ECO:0000313" key="3">
    <source>
        <dbReference type="Proteomes" id="UP000694920"/>
    </source>
</evidence>
<dbReference type="RefSeq" id="XP_015586293.1">
    <property type="nucleotide sequence ID" value="XM_015730807.2"/>
</dbReference>
<dbReference type="Proteomes" id="UP000694920">
    <property type="component" value="Unplaced"/>
</dbReference>